<gene>
    <name evidence="1" type="ORF">SDC9_163772</name>
</gene>
<dbReference type="EMBL" id="VSSQ01063386">
    <property type="protein sequence ID" value="MPN16432.1"/>
    <property type="molecule type" value="Genomic_DNA"/>
</dbReference>
<proteinExistence type="predicted"/>
<evidence type="ECO:0008006" key="2">
    <source>
        <dbReference type="Google" id="ProtNLM"/>
    </source>
</evidence>
<dbReference type="InterPro" id="IPR010982">
    <property type="entry name" value="Lambda_DNA-bd_dom_sf"/>
</dbReference>
<dbReference type="InterPro" id="IPR001387">
    <property type="entry name" value="Cro/C1-type_HTH"/>
</dbReference>
<dbReference type="SUPFAM" id="SSF47413">
    <property type="entry name" value="lambda repressor-like DNA-binding domains"/>
    <property type="match status" value="1"/>
</dbReference>
<evidence type="ECO:0000313" key="1">
    <source>
        <dbReference type="EMBL" id="MPN16432.1"/>
    </source>
</evidence>
<dbReference type="Gene3D" id="1.10.260.40">
    <property type="entry name" value="lambda repressor-like DNA-binding domains"/>
    <property type="match status" value="1"/>
</dbReference>
<reference evidence="1" key="1">
    <citation type="submission" date="2019-08" db="EMBL/GenBank/DDBJ databases">
        <authorList>
            <person name="Kucharzyk K."/>
            <person name="Murdoch R.W."/>
            <person name="Higgins S."/>
            <person name="Loffler F."/>
        </authorList>
    </citation>
    <scope>NUCLEOTIDE SEQUENCE</scope>
</reference>
<dbReference type="AlphaFoldDB" id="A0A645FS28"/>
<dbReference type="GO" id="GO:0003677">
    <property type="term" value="F:DNA binding"/>
    <property type="evidence" value="ECO:0007669"/>
    <property type="project" value="InterPro"/>
</dbReference>
<name>A0A645FS28_9ZZZZ</name>
<accession>A0A645FS28</accession>
<protein>
    <recommendedName>
        <fullName evidence="2">HTH cro/C1-type domain-containing protein</fullName>
    </recommendedName>
</protein>
<dbReference type="CDD" id="cd00093">
    <property type="entry name" value="HTH_XRE"/>
    <property type="match status" value="1"/>
</dbReference>
<sequence>MTLADKINRIIHGQEISKAEFARRLGVSANYIYILTGNSRSNSNKNKTISPALAKLIALEFGCSEEWLLCENDNAGMN</sequence>
<comment type="caution">
    <text evidence="1">The sequence shown here is derived from an EMBL/GenBank/DDBJ whole genome shotgun (WGS) entry which is preliminary data.</text>
</comment>
<organism evidence="1">
    <name type="scientific">bioreactor metagenome</name>
    <dbReference type="NCBI Taxonomy" id="1076179"/>
    <lineage>
        <taxon>unclassified sequences</taxon>
        <taxon>metagenomes</taxon>
        <taxon>ecological metagenomes</taxon>
    </lineage>
</organism>